<reference evidence="3" key="1">
    <citation type="submission" date="2021-01" db="EMBL/GenBank/DDBJ databases">
        <authorList>
            <person name="Corre E."/>
            <person name="Pelletier E."/>
            <person name="Niang G."/>
            <person name="Scheremetjew M."/>
            <person name="Finn R."/>
            <person name="Kale V."/>
            <person name="Holt S."/>
            <person name="Cochrane G."/>
            <person name="Meng A."/>
            <person name="Brown T."/>
            <person name="Cohen L."/>
        </authorList>
    </citation>
    <scope>NUCLEOTIDE SEQUENCE</scope>
    <source>
        <strain evidence="3">GSBS06</strain>
    </source>
</reference>
<feature type="domain" description="DUF5880" evidence="2">
    <location>
        <begin position="147"/>
        <end position="239"/>
    </location>
</feature>
<proteinExistence type="predicted"/>
<evidence type="ECO:0000313" key="3">
    <source>
        <dbReference type="EMBL" id="CAE0438577.1"/>
    </source>
</evidence>
<evidence type="ECO:0000259" key="2">
    <source>
        <dbReference type="Pfam" id="PF19208"/>
    </source>
</evidence>
<dbReference type="AlphaFoldDB" id="A0A7S3LRA7"/>
<feature type="region of interest" description="Disordered" evidence="1">
    <location>
        <begin position="84"/>
        <end position="126"/>
    </location>
</feature>
<protein>
    <recommendedName>
        <fullName evidence="2">DUF5880 domain-containing protein</fullName>
    </recommendedName>
</protein>
<gene>
    <name evidence="3" type="ORF">ASTO00021_LOCUS8813</name>
</gene>
<sequence length="276" mass="30253">MSPTKDSVSTALGGPGTFIGQYKNGVVALKLREPVKGKHKLNKMKLPSPMQDEEVHGPILLIKMDNASEPLDFTLSDFELEFGKVESQPSNDSDSEFDGSDIESEESQSGSEESHSGSDDDNCVPPEFASMIQSMLKTSGPIVDIVVVAENGKLTQQKVDMSPMKNSVSTTLGGPATFIGQYKNGVVALKLREPVKGKHKINKMKLPSPMHEEEVHGPILLIKMDKNSEPLDFTVSDFELEFRKKKRKWSLNSGNKENNLNNCTSLSLTGSSRRIS</sequence>
<organism evidence="3">
    <name type="scientific">Aplanochytrium stocchinoi</name>
    <dbReference type="NCBI Taxonomy" id="215587"/>
    <lineage>
        <taxon>Eukaryota</taxon>
        <taxon>Sar</taxon>
        <taxon>Stramenopiles</taxon>
        <taxon>Bigyra</taxon>
        <taxon>Labyrinthulomycetes</taxon>
        <taxon>Thraustochytrida</taxon>
        <taxon>Thraustochytriidae</taxon>
        <taxon>Aplanochytrium</taxon>
    </lineage>
</organism>
<evidence type="ECO:0000256" key="1">
    <source>
        <dbReference type="SAM" id="MobiDB-lite"/>
    </source>
</evidence>
<dbReference type="EMBL" id="HBIN01011739">
    <property type="protein sequence ID" value="CAE0438577.1"/>
    <property type="molecule type" value="Transcribed_RNA"/>
</dbReference>
<name>A0A7S3LRA7_9STRA</name>
<accession>A0A7S3LRA7</accession>
<feature type="domain" description="DUF5880" evidence="2">
    <location>
        <begin position="1"/>
        <end position="79"/>
    </location>
</feature>
<feature type="compositionally biased region" description="Acidic residues" evidence="1">
    <location>
        <begin position="93"/>
        <end position="106"/>
    </location>
</feature>
<dbReference type="InterPro" id="IPR043653">
    <property type="entry name" value="DUF5880"/>
</dbReference>
<dbReference type="Pfam" id="PF19208">
    <property type="entry name" value="DUF5880"/>
    <property type="match status" value="2"/>
</dbReference>